<keyword evidence="5 6" id="KW-0472">Membrane</keyword>
<gene>
    <name evidence="7" type="ordered locus">Spica_1718</name>
</gene>
<dbReference type="HOGENOM" id="CLU_042633_0_0_12"/>
<protein>
    <recommendedName>
        <fullName evidence="9">DUF92 domain-containing protein</fullName>
    </recommendedName>
</protein>
<feature type="transmembrane region" description="Helical" evidence="6">
    <location>
        <begin position="12"/>
        <end position="31"/>
    </location>
</feature>
<keyword evidence="8" id="KW-1185">Reference proteome</keyword>
<dbReference type="KEGG" id="scd:Spica_1718"/>
<feature type="transmembrane region" description="Helical" evidence="6">
    <location>
        <begin position="270"/>
        <end position="295"/>
    </location>
</feature>
<feature type="transmembrane region" description="Helical" evidence="6">
    <location>
        <begin position="121"/>
        <end position="145"/>
    </location>
</feature>
<dbReference type="EMBL" id="CP002868">
    <property type="protein sequence ID" value="AEJ19861.1"/>
    <property type="molecule type" value="Genomic_DNA"/>
</dbReference>
<feature type="transmembrane region" description="Helical" evidence="6">
    <location>
        <begin position="222"/>
        <end position="250"/>
    </location>
</feature>
<evidence type="ECO:0000256" key="3">
    <source>
        <dbReference type="ARBA" id="ARBA00022692"/>
    </source>
</evidence>
<evidence type="ECO:0008006" key="9">
    <source>
        <dbReference type="Google" id="ProtNLM"/>
    </source>
</evidence>
<dbReference type="PANTHER" id="PTHR13353">
    <property type="entry name" value="TRANSMEMBRANE PROTEIN 19"/>
    <property type="match status" value="1"/>
</dbReference>
<proteinExistence type="inferred from homology"/>
<dbReference type="InterPro" id="IPR002794">
    <property type="entry name" value="DUF92_TMEM19"/>
</dbReference>
<dbReference type="STRING" id="744872.Spica_1718"/>
<dbReference type="eggNOG" id="COG0170">
    <property type="taxonomic scope" value="Bacteria"/>
</dbReference>
<evidence type="ECO:0000256" key="2">
    <source>
        <dbReference type="ARBA" id="ARBA00009012"/>
    </source>
</evidence>
<evidence type="ECO:0000256" key="4">
    <source>
        <dbReference type="ARBA" id="ARBA00022989"/>
    </source>
</evidence>
<dbReference type="Proteomes" id="UP000000503">
    <property type="component" value="Chromosome"/>
</dbReference>
<accession>F8F214</accession>
<feature type="transmembrane region" description="Helical" evidence="6">
    <location>
        <begin position="386"/>
        <end position="411"/>
    </location>
</feature>
<evidence type="ECO:0000256" key="5">
    <source>
        <dbReference type="ARBA" id="ARBA00023136"/>
    </source>
</evidence>
<feature type="transmembrane region" description="Helical" evidence="6">
    <location>
        <begin position="342"/>
        <end position="365"/>
    </location>
</feature>
<reference evidence="8" key="1">
    <citation type="journal article" date="2013" name="Stand. Genomic Sci.">
        <title>Genome sequence of the thermophilic fresh-water bacterium Spirochaeta caldaria type strain (H1(T)), reclassification of Spirochaeta caldaria, Spirochaeta stenostrepta, and Spirochaeta zuelzerae in the genus Treponema as Treponema caldaria comb. nov., Treponema stenostrepta comb. nov., and Treponema zuelzerae comb. nov., and emendation of the genus Treponema.</title>
        <authorList>
            <person name="Abt B."/>
            <person name="Goker M."/>
            <person name="Scheuner C."/>
            <person name="Han C."/>
            <person name="Lu M."/>
            <person name="Misra M."/>
            <person name="Lapidus A."/>
            <person name="Nolan M."/>
            <person name="Lucas S."/>
            <person name="Hammon N."/>
            <person name="Deshpande S."/>
            <person name="Cheng J.F."/>
            <person name="Tapia R."/>
            <person name="Goodwin L.A."/>
            <person name="Pitluck S."/>
            <person name="Liolios K."/>
            <person name="Pagani I."/>
            <person name="Ivanova N."/>
            <person name="Mavromatis K."/>
            <person name="Mikhailova N."/>
            <person name="Huntemann M."/>
            <person name="Pati A."/>
            <person name="Chen A."/>
            <person name="Palaniappan K."/>
            <person name="Land M."/>
            <person name="Hauser L."/>
            <person name="Jeffries C.D."/>
            <person name="Rohde M."/>
            <person name="Spring S."/>
            <person name="Gronow S."/>
            <person name="Detter J.C."/>
            <person name="Bristow J."/>
            <person name="Eisen J.A."/>
            <person name="Markowitz V."/>
            <person name="Hugenholtz P."/>
            <person name="Kyrpides N.C."/>
            <person name="Woyke T."/>
            <person name="Klenk H.P."/>
        </authorList>
    </citation>
    <scope>NUCLEOTIDE SEQUENCE</scope>
    <source>
        <strain evidence="8">ATCC 51460 / DSM 7334 / H1</strain>
    </source>
</reference>
<keyword evidence="3 6" id="KW-0812">Transmembrane</keyword>
<organism evidence="7 8">
    <name type="scientific">Gracilinema caldarium (strain ATCC 51460 / DSM 7334 / H1)</name>
    <name type="common">Treponema caldarium</name>
    <dbReference type="NCBI Taxonomy" id="744872"/>
    <lineage>
        <taxon>Bacteria</taxon>
        <taxon>Pseudomonadati</taxon>
        <taxon>Spirochaetota</taxon>
        <taxon>Spirochaetia</taxon>
        <taxon>Spirochaetales</taxon>
        <taxon>Breznakiellaceae</taxon>
        <taxon>Gracilinema</taxon>
    </lineage>
</organism>
<feature type="transmembrane region" description="Helical" evidence="6">
    <location>
        <begin position="417"/>
        <end position="435"/>
    </location>
</feature>
<comment type="subcellular location">
    <subcellularLocation>
        <location evidence="1">Membrane</location>
        <topology evidence="1">Multi-pass membrane protein</topology>
    </subcellularLocation>
</comment>
<evidence type="ECO:0000256" key="6">
    <source>
        <dbReference type="SAM" id="Phobius"/>
    </source>
</evidence>
<dbReference type="PANTHER" id="PTHR13353:SF5">
    <property type="entry name" value="TRANSMEMBRANE PROTEIN 19"/>
    <property type="match status" value="1"/>
</dbReference>
<evidence type="ECO:0000313" key="8">
    <source>
        <dbReference type="Proteomes" id="UP000000503"/>
    </source>
</evidence>
<comment type="similarity">
    <text evidence="2">Belongs to the TMEM19 family.</text>
</comment>
<name>F8F214_GRAC1</name>
<dbReference type="Pfam" id="PF01940">
    <property type="entry name" value="DUF92"/>
    <property type="match status" value="1"/>
</dbReference>
<evidence type="ECO:0000313" key="7">
    <source>
        <dbReference type="EMBL" id="AEJ19861.1"/>
    </source>
</evidence>
<dbReference type="eggNOG" id="COG1836">
    <property type="taxonomic scope" value="Bacteria"/>
</dbReference>
<dbReference type="AlphaFoldDB" id="F8F214"/>
<dbReference type="GO" id="GO:0016020">
    <property type="term" value="C:membrane"/>
    <property type="evidence" value="ECO:0007669"/>
    <property type="project" value="UniProtKB-SubCell"/>
</dbReference>
<feature type="transmembrane region" description="Helical" evidence="6">
    <location>
        <begin position="157"/>
        <end position="176"/>
    </location>
</feature>
<feature type="transmembrane region" description="Helical" evidence="6">
    <location>
        <begin position="475"/>
        <end position="495"/>
    </location>
</feature>
<evidence type="ECO:0000256" key="1">
    <source>
        <dbReference type="ARBA" id="ARBA00004141"/>
    </source>
</evidence>
<sequence>MSNIPLKDLLGLIYSFVYVFIFIALANLLSGRGSMSPKTSRKLVHIGVSHWWLFAMFWIENPIIASIGPAVFIILNWISIQTNAFKGMNIEASRHNYGTVYFPLSLLLLVLASWYDFMPKWTAGTAILVLGWGDGLAAIVGEGVPSPSGNVFGWRKSMAGTIAMFTVSSLVVFLMTRAFNPEITLWNVLLRSIGTGLVAAYLEVFSPFGLDNLTVPLGTALYFYYISPLTLNTSFIFAFSCLAAAAYAAWYKHAVTAEGALAGLGLGTVIYMGAGLGGLLVLAAFFISSTMASRIRKEQKERLGLQRIHEKGDRRDAIQVFANGGVGMLSSVLYAFTGSQLFLIALLVSFAAATADTWASELGVLNRGKPRSIINFKPLEPGFSGGVSPFGFAASLLGSLIIAILVFVIAPFQAHKALVPVLIGGFMGALFDSFLGATIQAQYRCAETGELVERPYTGDMKNKLIKGFTWMNNDMVNFLSILVATFLTSFWYMAIQ</sequence>
<keyword evidence="4 6" id="KW-1133">Transmembrane helix</keyword>
<feature type="transmembrane region" description="Helical" evidence="6">
    <location>
        <begin position="97"/>
        <end position="115"/>
    </location>
</feature>